<dbReference type="Pfam" id="PF13523">
    <property type="entry name" value="Acetyltransf_8"/>
    <property type="match status" value="1"/>
</dbReference>
<evidence type="ECO:0000313" key="4">
    <source>
        <dbReference type="Proteomes" id="UP000199239"/>
    </source>
</evidence>
<evidence type="ECO:0000259" key="2">
    <source>
        <dbReference type="SMART" id="SM01006"/>
    </source>
</evidence>
<evidence type="ECO:0000256" key="1">
    <source>
        <dbReference type="ARBA" id="ARBA00004924"/>
    </source>
</evidence>
<dbReference type="GO" id="GO:0019290">
    <property type="term" value="P:siderophore biosynthetic process"/>
    <property type="evidence" value="ECO:0007669"/>
    <property type="project" value="InterPro"/>
</dbReference>
<organism evidence="3 4">
    <name type="scientific">Sulfitobacter marinus</name>
    <dbReference type="NCBI Taxonomy" id="394264"/>
    <lineage>
        <taxon>Bacteria</taxon>
        <taxon>Pseudomonadati</taxon>
        <taxon>Pseudomonadota</taxon>
        <taxon>Alphaproteobacteria</taxon>
        <taxon>Rhodobacterales</taxon>
        <taxon>Roseobacteraceae</taxon>
        <taxon>Sulfitobacter</taxon>
    </lineage>
</organism>
<gene>
    <name evidence="3" type="ORF">SAMN04488040_2634</name>
</gene>
<dbReference type="GO" id="GO:0016410">
    <property type="term" value="F:N-acyltransferase activity"/>
    <property type="evidence" value="ECO:0007669"/>
    <property type="project" value="TreeGrafter"/>
</dbReference>
<dbReference type="EMBL" id="FPAJ01000004">
    <property type="protein sequence ID" value="SFS98999.1"/>
    <property type="molecule type" value="Genomic_DNA"/>
</dbReference>
<dbReference type="Proteomes" id="UP000199239">
    <property type="component" value="Unassembled WGS sequence"/>
</dbReference>
<keyword evidence="3" id="KW-0808">Transferase</keyword>
<name>A0A1I6UBY9_9RHOB</name>
<accession>A0A1I6UBY9</accession>
<evidence type="ECO:0000313" key="3">
    <source>
        <dbReference type="EMBL" id="SFS98999.1"/>
    </source>
</evidence>
<dbReference type="STRING" id="394264.SAMN04488040_2634"/>
<dbReference type="InterPro" id="IPR016181">
    <property type="entry name" value="Acyl_CoA_acyltransferase"/>
</dbReference>
<dbReference type="PANTHER" id="PTHR31438:SF1">
    <property type="entry name" value="LYSINE N-ACYLTRANSFERASE C17G9.06C-RELATED"/>
    <property type="match status" value="1"/>
</dbReference>
<sequence>MPRDLTSYPIRARRDGSSVLVENHASLQLYDLGGGRLELSAPQEEGAMGLDVALAAFEALTNHGDESAIRLTGTDWTPLLPDLLAKGIALQAEIGPVVLPASLWQAADRWCPQDAANYPTLWQQGPHGRHPIRPPKPTGLLYQRHIPWLDQVLTLRALDHSDLETFHRWQNDPRVAEFFEETGTIEHHRAYLETLMTDPHMLPVIGTLDGRDFAYFELYWARENRIGAQYDAAPWDRGWHVLIGEENVRGADYVTAWLPSLMHYMFLAEPRTQSLMGEPKASHAQQLKNLSRGGFAHIREFDFSHKRASLVQLERQHFFEARLWARPETGRGAPLCFSPARLPTTGDWT</sequence>
<dbReference type="AlphaFoldDB" id="A0A1I6UBY9"/>
<dbReference type="InterPro" id="IPR019432">
    <property type="entry name" value="Acyltransferase_MbtK/IucB-like"/>
</dbReference>
<feature type="domain" description="Acyltransferase MbtK/IucB-like conserved" evidence="2">
    <location>
        <begin position="156"/>
        <end position="202"/>
    </location>
</feature>
<dbReference type="SMART" id="SM01006">
    <property type="entry name" value="AlcB"/>
    <property type="match status" value="1"/>
</dbReference>
<proteinExistence type="predicted"/>
<keyword evidence="4" id="KW-1185">Reference proteome</keyword>
<dbReference type="RefSeq" id="WP_093916821.1">
    <property type="nucleotide sequence ID" value="NZ_FPAJ01000004.1"/>
</dbReference>
<dbReference type="Gene3D" id="3.40.630.30">
    <property type="match status" value="1"/>
</dbReference>
<dbReference type="OrthoDB" id="9087497at2"/>
<dbReference type="SUPFAM" id="SSF55729">
    <property type="entry name" value="Acyl-CoA N-acyltransferases (Nat)"/>
    <property type="match status" value="1"/>
</dbReference>
<comment type="pathway">
    <text evidence="1">Siderophore biosynthesis.</text>
</comment>
<protein>
    <submittedName>
        <fullName evidence="3">Protein N-acetyltransferase, RimJ/RimL family</fullName>
    </submittedName>
</protein>
<reference evidence="4" key="1">
    <citation type="submission" date="2016-10" db="EMBL/GenBank/DDBJ databases">
        <authorList>
            <person name="Varghese N."/>
            <person name="Submissions S."/>
        </authorList>
    </citation>
    <scope>NUCLEOTIDE SEQUENCE [LARGE SCALE GENOMIC DNA]</scope>
    <source>
        <strain evidence="4">DSM 23422</strain>
    </source>
</reference>
<dbReference type="PANTHER" id="PTHR31438">
    <property type="entry name" value="LYSINE N-ACYLTRANSFERASE C17G9.06C-RELATED"/>
    <property type="match status" value="1"/>
</dbReference>